<dbReference type="NCBIfam" id="TIGR00355">
    <property type="entry name" value="purH"/>
    <property type="match status" value="1"/>
</dbReference>
<dbReference type="InterPro" id="IPR016193">
    <property type="entry name" value="Cytidine_deaminase-like"/>
</dbReference>
<dbReference type="SMART" id="SM00798">
    <property type="entry name" value="AICARFT_IMPCHas"/>
    <property type="match status" value="1"/>
</dbReference>
<evidence type="ECO:0000256" key="5">
    <source>
        <dbReference type="ARBA" id="ARBA00022755"/>
    </source>
</evidence>
<evidence type="ECO:0000256" key="2">
    <source>
        <dbReference type="ARBA" id="ARBA00004954"/>
    </source>
</evidence>
<dbReference type="GO" id="GO:0003937">
    <property type="term" value="F:IMP cyclohydrolase activity"/>
    <property type="evidence" value="ECO:0007669"/>
    <property type="project" value="UniProtKB-UniRule"/>
</dbReference>
<dbReference type="Gene3D" id="3.40.140.20">
    <property type="match status" value="2"/>
</dbReference>
<dbReference type="GO" id="GO:0006189">
    <property type="term" value="P:'de novo' IMP biosynthetic process"/>
    <property type="evidence" value="ECO:0007669"/>
    <property type="project" value="UniProtKB-UniRule"/>
</dbReference>
<dbReference type="HAMAP" id="MF_00139">
    <property type="entry name" value="PurH"/>
    <property type="match status" value="1"/>
</dbReference>
<dbReference type="Pfam" id="PF01808">
    <property type="entry name" value="AICARFT_IMPCHas"/>
    <property type="match status" value="1"/>
</dbReference>
<dbReference type="EC" id="2.1.2.3" evidence="10"/>
<dbReference type="InterPro" id="IPR036914">
    <property type="entry name" value="MGS-like_dom_sf"/>
</dbReference>
<evidence type="ECO:0000256" key="7">
    <source>
        <dbReference type="ARBA" id="ARBA00023268"/>
    </source>
</evidence>
<dbReference type="InterPro" id="IPR002695">
    <property type="entry name" value="PurH-like"/>
</dbReference>
<evidence type="ECO:0000256" key="9">
    <source>
        <dbReference type="ARBA" id="ARBA00050687"/>
    </source>
</evidence>
<dbReference type="PIRSF" id="PIRSF000414">
    <property type="entry name" value="AICARFT_IMPCHas"/>
    <property type="match status" value="1"/>
</dbReference>
<name>A0A932ZTW6_UNCTE</name>
<dbReference type="SUPFAM" id="SSF52335">
    <property type="entry name" value="Methylglyoxal synthase-like"/>
    <property type="match status" value="1"/>
</dbReference>
<evidence type="ECO:0000313" key="12">
    <source>
        <dbReference type="EMBL" id="MBI4251389.1"/>
    </source>
</evidence>
<evidence type="ECO:0000256" key="1">
    <source>
        <dbReference type="ARBA" id="ARBA00004844"/>
    </source>
</evidence>
<keyword evidence="6 10" id="KW-0378">Hydrolase</keyword>
<dbReference type="InterPro" id="IPR011607">
    <property type="entry name" value="MGS-like_dom"/>
</dbReference>
<keyword evidence="4 10" id="KW-0808">Transferase</keyword>
<evidence type="ECO:0000256" key="10">
    <source>
        <dbReference type="HAMAP-Rule" id="MF_00139"/>
    </source>
</evidence>
<dbReference type="FunFam" id="3.40.50.1380:FF:000001">
    <property type="entry name" value="Bifunctional purine biosynthesis protein PurH"/>
    <property type="match status" value="1"/>
</dbReference>
<dbReference type="PROSITE" id="PS51855">
    <property type="entry name" value="MGS"/>
    <property type="match status" value="1"/>
</dbReference>
<reference evidence="12" key="1">
    <citation type="submission" date="2020-07" db="EMBL/GenBank/DDBJ databases">
        <title>Huge and variable diversity of episymbiotic CPR bacteria and DPANN archaea in groundwater ecosystems.</title>
        <authorList>
            <person name="He C.Y."/>
            <person name="Keren R."/>
            <person name="Whittaker M."/>
            <person name="Farag I.F."/>
            <person name="Doudna J."/>
            <person name="Cate J.H.D."/>
            <person name="Banfield J.F."/>
        </authorList>
    </citation>
    <scope>NUCLEOTIDE SEQUENCE</scope>
    <source>
        <strain evidence="12">NC_groundwater_1370_Ag_S-0.2um_69_93</strain>
    </source>
</reference>
<keyword evidence="5 10" id="KW-0658">Purine biosynthesis</keyword>
<evidence type="ECO:0000256" key="3">
    <source>
        <dbReference type="ARBA" id="ARBA00007667"/>
    </source>
</evidence>
<evidence type="ECO:0000256" key="8">
    <source>
        <dbReference type="ARBA" id="ARBA00050488"/>
    </source>
</evidence>
<dbReference type="EMBL" id="JACQRX010000131">
    <property type="protein sequence ID" value="MBI4251389.1"/>
    <property type="molecule type" value="Genomic_DNA"/>
</dbReference>
<sequence length="512" mass="54812">MGSPRRAVISVSDKRGAAELGRALRDAGWEILSTGGTAKALREAGVEVTDVSRYTGQPEILGGRVKTLHPKVLGGILGRADQAAEMQANGIEAIDLVAVNLYPFRETVRKPGVTREDAVEQIDIGGPSMVRAAAKNHGRVAVVVDPNDYPEVIACLREGGSFPAALLRRLMLKAFRHTAAYDAAISAYFAAQEEDGDLPERLVIELNRVRTLRYGENPHQRGAFYRAGGPAGFSLADAEVLGGKELSFNNYLDLAAAAELAADMEGLACVIIKHTNPSGVGLGDTQAAAYERALACDPVSAFGSIIGFNRRVDREAAEAMRGLFVEAVVAPDYDSGALEVFRKKKNLRILRLPDLGAIPPGGLDLRSVPGGVLLQERDRIGEEDFAWKVVTPRAPSLEEEKALRIAWRVARHVKSNAIVLADARGTVGVGAGQMNRVDSVRLAADRAQLPVKGAVLASDAFFPFRDGVDEAAKRGVRAVAEPGGSLRDDEVIQAAAEHGIAMVFTGRRHFRH</sequence>
<proteinExistence type="inferred from homology"/>
<comment type="domain">
    <text evidence="10">The IMP cyclohydrolase activity resides in the N-terminal region.</text>
</comment>
<evidence type="ECO:0000259" key="11">
    <source>
        <dbReference type="PROSITE" id="PS51855"/>
    </source>
</evidence>
<dbReference type="PANTHER" id="PTHR11692:SF0">
    <property type="entry name" value="BIFUNCTIONAL PURINE BIOSYNTHESIS PROTEIN ATIC"/>
    <property type="match status" value="1"/>
</dbReference>
<evidence type="ECO:0000313" key="13">
    <source>
        <dbReference type="Proteomes" id="UP000752292"/>
    </source>
</evidence>
<accession>A0A932ZTW6</accession>
<dbReference type="SUPFAM" id="SSF53927">
    <property type="entry name" value="Cytidine deaminase-like"/>
    <property type="match status" value="1"/>
</dbReference>
<dbReference type="AlphaFoldDB" id="A0A932ZTW6"/>
<comment type="similarity">
    <text evidence="3 10">Belongs to the PurH family.</text>
</comment>
<comment type="catalytic activity">
    <reaction evidence="9 10">
        <text>IMP + H2O = 5-formamido-1-(5-phospho-D-ribosyl)imidazole-4-carboxamide</text>
        <dbReference type="Rhea" id="RHEA:18445"/>
        <dbReference type="ChEBI" id="CHEBI:15377"/>
        <dbReference type="ChEBI" id="CHEBI:58053"/>
        <dbReference type="ChEBI" id="CHEBI:58467"/>
        <dbReference type="EC" id="3.5.4.10"/>
    </reaction>
</comment>
<feature type="domain" description="MGS-like" evidence="11">
    <location>
        <begin position="1"/>
        <end position="144"/>
    </location>
</feature>
<dbReference type="NCBIfam" id="NF002049">
    <property type="entry name" value="PRK00881.1"/>
    <property type="match status" value="1"/>
</dbReference>
<dbReference type="InterPro" id="IPR024051">
    <property type="entry name" value="AICAR_Tfase_dup_dom_sf"/>
</dbReference>
<dbReference type="CDD" id="cd01421">
    <property type="entry name" value="IMPCH"/>
    <property type="match status" value="1"/>
</dbReference>
<dbReference type="SMART" id="SM00851">
    <property type="entry name" value="MGS"/>
    <property type="match status" value="1"/>
</dbReference>
<comment type="pathway">
    <text evidence="1 10">Purine metabolism; IMP biosynthesis via de novo pathway; IMP from 5-formamido-1-(5-phospho-D-ribosyl)imidazole-4-carboxamide: step 1/1.</text>
</comment>
<evidence type="ECO:0000256" key="4">
    <source>
        <dbReference type="ARBA" id="ARBA00022679"/>
    </source>
</evidence>
<dbReference type="Proteomes" id="UP000752292">
    <property type="component" value="Unassembled WGS sequence"/>
</dbReference>
<dbReference type="EC" id="3.5.4.10" evidence="10"/>
<dbReference type="Gene3D" id="3.40.50.1380">
    <property type="entry name" value="Methylglyoxal synthase-like domain"/>
    <property type="match status" value="1"/>
</dbReference>
<evidence type="ECO:0000256" key="6">
    <source>
        <dbReference type="ARBA" id="ARBA00022801"/>
    </source>
</evidence>
<dbReference type="FunFam" id="3.40.140.20:FF:000001">
    <property type="entry name" value="Bifunctional purine biosynthesis protein PurH"/>
    <property type="match status" value="1"/>
</dbReference>
<organism evidence="12 13">
    <name type="scientific">Tectimicrobiota bacterium</name>
    <dbReference type="NCBI Taxonomy" id="2528274"/>
    <lineage>
        <taxon>Bacteria</taxon>
        <taxon>Pseudomonadati</taxon>
        <taxon>Nitrospinota/Tectimicrobiota group</taxon>
        <taxon>Candidatus Tectimicrobiota</taxon>
    </lineage>
</organism>
<dbReference type="GO" id="GO:0005829">
    <property type="term" value="C:cytosol"/>
    <property type="evidence" value="ECO:0007669"/>
    <property type="project" value="TreeGrafter"/>
</dbReference>
<comment type="caution">
    <text evidence="12">The sequence shown here is derived from an EMBL/GenBank/DDBJ whole genome shotgun (WGS) entry which is preliminary data.</text>
</comment>
<comment type="catalytic activity">
    <reaction evidence="8 10">
        <text>(6R)-10-formyltetrahydrofolate + 5-amino-1-(5-phospho-beta-D-ribosyl)imidazole-4-carboxamide = 5-formamido-1-(5-phospho-D-ribosyl)imidazole-4-carboxamide + (6S)-5,6,7,8-tetrahydrofolate</text>
        <dbReference type="Rhea" id="RHEA:22192"/>
        <dbReference type="ChEBI" id="CHEBI:57453"/>
        <dbReference type="ChEBI" id="CHEBI:58467"/>
        <dbReference type="ChEBI" id="CHEBI:58475"/>
        <dbReference type="ChEBI" id="CHEBI:195366"/>
        <dbReference type="EC" id="2.1.2.3"/>
    </reaction>
</comment>
<dbReference type="Pfam" id="PF02142">
    <property type="entry name" value="MGS"/>
    <property type="match status" value="1"/>
</dbReference>
<keyword evidence="7 10" id="KW-0511">Multifunctional enzyme</keyword>
<dbReference type="GO" id="GO:0004643">
    <property type="term" value="F:phosphoribosylaminoimidazolecarboxamide formyltransferase activity"/>
    <property type="evidence" value="ECO:0007669"/>
    <property type="project" value="UniProtKB-UniRule"/>
</dbReference>
<gene>
    <name evidence="10 12" type="primary">purH</name>
    <name evidence="12" type="ORF">HY618_02935</name>
</gene>
<dbReference type="PANTHER" id="PTHR11692">
    <property type="entry name" value="BIFUNCTIONAL PURINE BIOSYNTHESIS PROTEIN PURH"/>
    <property type="match status" value="1"/>
</dbReference>
<protein>
    <recommendedName>
        <fullName evidence="10">Bifunctional purine biosynthesis protein PurH</fullName>
    </recommendedName>
    <domain>
        <recommendedName>
            <fullName evidence="10">Phosphoribosylaminoimidazolecarboxamide formyltransferase</fullName>
            <ecNumber evidence="10">2.1.2.3</ecNumber>
        </recommendedName>
        <alternativeName>
            <fullName evidence="10">AICAR transformylase</fullName>
        </alternativeName>
    </domain>
    <domain>
        <recommendedName>
            <fullName evidence="10">IMP cyclohydrolase</fullName>
            <ecNumber evidence="10">3.5.4.10</ecNumber>
        </recommendedName>
        <alternativeName>
            <fullName evidence="10">ATIC</fullName>
        </alternativeName>
        <alternativeName>
            <fullName evidence="10">IMP synthase</fullName>
        </alternativeName>
        <alternativeName>
            <fullName evidence="10">Inosinicase</fullName>
        </alternativeName>
    </domain>
</protein>
<comment type="pathway">
    <text evidence="2 10">Purine metabolism; IMP biosynthesis via de novo pathway; 5-formamido-1-(5-phospho-D-ribosyl)imidazole-4-carboxamide from 5-amino-1-(5-phospho-D-ribosyl)imidazole-4-carboxamide (10-formyl THF route): step 1/1.</text>
</comment>